<gene>
    <name evidence="1" type="ORF">AA0535_2132</name>
</gene>
<reference evidence="1" key="1">
    <citation type="submission" date="2013-04" db="EMBL/GenBank/DDBJ databases">
        <title>The genome sequencing project of 58 acetic acid bacteria.</title>
        <authorList>
            <person name="Okamoto-Kainuma A."/>
            <person name="Ishikawa M."/>
            <person name="Umino S."/>
            <person name="Koizumi Y."/>
            <person name="Shiwa Y."/>
            <person name="Yoshikawa H."/>
            <person name="Matsutani M."/>
            <person name="Matsushita K."/>
        </authorList>
    </citation>
    <scope>NUCLEOTIDE SEQUENCE</scope>
    <source>
        <strain evidence="1">NRIC 0535</strain>
    </source>
</reference>
<sequence>MRFDADENGVQSEIRELIQELQSDAERLNVAATKSSIPDDFKHMIASLADKIDGIASLIH</sequence>
<organism evidence="1 2">
    <name type="scientific">Asaia krungthepensis NRIC 0535</name>
    <dbReference type="NCBI Taxonomy" id="1307925"/>
    <lineage>
        <taxon>Bacteria</taxon>
        <taxon>Pseudomonadati</taxon>
        <taxon>Pseudomonadota</taxon>
        <taxon>Alphaproteobacteria</taxon>
        <taxon>Acetobacterales</taxon>
        <taxon>Acetobacteraceae</taxon>
        <taxon>Asaia</taxon>
    </lineage>
</organism>
<evidence type="ECO:0000313" key="1">
    <source>
        <dbReference type="EMBL" id="GBQ90764.1"/>
    </source>
</evidence>
<dbReference type="Proteomes" id="UP001062776">
    <property type="component" value="Unassembled WGS sequence"/>
</dbReference>
<name>A0ABQ0Q4C1_9PROT</name>
<keyword evidence="2" id="KW-1185">Reference proteome</keyword>
<protein>
    <submittedName>
        <fullName evidence="1">Uncharacterized protein</fullName>
    </submittedName>
</protein>
<accession>A0ABQ0Q4C1</accession>
<proteinExistence type="predicted"/>
<dbReference type="RefSeq" id="WP_264816149.1">
    <property type="nucleotide sequence ID" value="NZ_BAPV01000021.1"/>
</dbReference>
<evidence type="ECO:0000313" key="2">
    <source>
        <dbReference type="Proteomes" id="UP001062776"/>
    </source>
</evidence>
<comment type="caution">
    <text evidence="1">The sequence shown here is derived from an EMBL/GenBank/DDBJ whole genome shotgun (WGS) entry which is preliminary data.</text>
</comment>
<dbReference type="EMBL" id="BAPV01000021">
    <property type="protein sequence ID" value="GBQ90764.1"/>
    <property type="molecule type" value="Genomic_DNA"/>
</dbReference>